<reference evidence="1 2" key="1">
    <citation type="submission" date="2018-08" db="EMBL/GenBank/DDBJ databases">
        <title>The metabolism and importance of syntrophic acetate oxidation coupled to methane or sulfide production in haloalkaline environments.</title>
        <authorList>
            <person name="Timmers P.H.A."/>
            <person name="Vavourakis C.D."/>
            <person name="Sorokin D.Y."/>
            <person name="Sinninghe Damste J.S."/>
            <person name="Muyzer G."/>
            <person name="Stams A.J.M."/>
            <person name="Plugge C.M."/>
        </authorList>
    </citation>
    <scope>NUCLEOTIDE SEQUENCE [LARGE SCALE GENOMIC DNA]</scope>
    <source>
        <strain evidence="1">MSAO_Arc3</strain>
    </source>
</reference>
<gene>
    <name evidence="1" type="ORF">D5R95_06740</name>
</gene>
<name>A0A424YUW0_9EURY</name>
<proteinExistence type="predicted"/>
<dbReference type="EMBL" id="QZAB01000423">
    <property type="protein sequence ID" value="RQD82840.1"/>
    <property type="molecule type" value="Genomic_DNA"/>
</dbReference>
<evidence type="ECO:0000313" key="1">
    <source>
        <dbReference type="EMBL" id="RQD82840.1"/>
    </source>
</evidence>
<accession>A0A424YUW0</accession>
<dbReference type="AlphaFoldDB" id="A0A424YUW0"/>
<evidence type="ECO:0000313" key="2">
    <source>
        <dbReference type="Proteomes" id="UP000284763"/>
    </source>
</evidence>
<protein>
    <submittedName>
        <fullName evidence="1">Uncharacterized protein</fullName>
    </submittedName>
</protein>
<sequence>MLKIARYEEDIDFIENWLRANTIKMGKLEFMFNWMLKRKKVGLIYLFVKVLVSCMPKNKKEEKES</sequence>
<comment type="caution">
    <text evidence="1">The sequence shown here is derived from an EMBL/GenBank/DDBJ whole genome shotgun (WGS) entry which is preliminary data.</text>
</comment>
<dbReference type="RefSeq" id="WP_259133276.1">
    <property type="nucleotide sequence ID" value="NZ_JANUCS010000001.1"/>
</dbReference>
<organism evidence="1 2">
    <name type="scientific">Methanosalsum natronophilum</name>
    <dbReference type="NCBI Taxonomy" id="768733"/>
    <lineage>
        <taxon>Archaea</taxon>
        <taxon>Methanobacteriati</taxon>
        <taxon>Methanobacteriota</taxon>
        <taxon>Stenosarchaea group</taxon>
        <taxon>Methanomicrobia</taxon>
        <taxon>Methanosarcinales</taxon>
        <taxon>Methanosarcinaceae</taxon>
        <taxon>Methanosalsum</taxon>
    </lineage>
</organism>
<dbReference type="Proteomes" id="UP000284763">
    <property type="component" value="Unassembled WGS sequence"/>
</dbReference>